<proteinExistence type="predicted"/>
<protein>
    <recommendedName>
        <fullName evidence="4">Lamin tail-like protein</fullName>
    </recommendedName>
</protein>
<name>A0A542DHW3_AMYCI</name>
<dbReference type="RefSeq" id="WP_141997845.1">
    <property type="nucleotide sequence ID" value="NZ_VFML01000001.1"/>
</dbReference>
<keyword evidence="3" id="KW-1185">Reference proteome</keyword>
<evidence type="ECO:0000313" key="2">
    <source>
        <dbReference type="EMBL" id="TQJ02673.1"/>
    </source>
</evidence>
<keyword evidence="1" id="KW-0732">Signal</keyword>
<sequence length="211" mass="22044">MRRFLTGALALGFVTAAAFAGSASATQDQQDEVAASRTVVVNEASAIGPNGQLDEAVEILNITNRPLDISDYVVRVYGSNNQQLGADINVPDGTVLQPRGNAGQFLVLTGPNFSSVVEDATYVVPFGVLGQQGIPNNGGIAIFNSSDSPFKIDGVAFSTMATTPLEGQPATAESQTTAQLEAANARDVLSTDTDNNRQDFSLHQRTLGAVN</sequence>
<feature type="chain" id="PRO_5038495957" description="Lamin tail-like protein" evidence="1">
    <location>
        <begin position="21"/>
        <end position="211"/>
    </location>
</feature>
<dbReference type="AlphaFoldDB" id="A0A542DHW3"/>
<organism evidence="2 3">
    <name type="scientific">Amycolatopsis cihanbeyliensis</name>
    <dbReference type="NCBI Taxonomy" id="1128664"/>
    <lineage>
        <taxon>Bacteria</taxon>
        <taxon>Bacillati</taxon>
        <taxon>Actinomycetota</taxon>
        <taxon>Actinomycetes</taxon>
        <taxon>Pseudonocardiales</taxon>
        <taxon>Pseudonocardiaceae</taxon>
        <taxon>Amycolatopsis</taxon>
    </lineage>
</organism>
<reference evidence="2 3" key="1">
    <citation type="submission" date="2019-06" db="EMBL/GenBank/DDBJ databases">
        <title>Sequencing the genomes of 1000 actinobacteria strains.</title>
        <authorList>
            <person name="Klenk H.-P."/>
        </authorList>
    </citation>
    <scope>NUCLEOTIDE SEQUENCE [LARGE SCALE GENOMIC DNA]</scope>
    <source>
        <strain evidence="2 3">DSM 45679</strain>
    </source>
</reference>
<comment type="caution">
    <text evidence="2">The sequence shown here is derived from an EMBL/GenBank/DDBJ whole genome shotgun (WGS) entry which is preliminary data.</text>
</comment>
<evidence type="ECO:0000256" key="1">
    <source>
        <dbReference type="SAM" id="SignalP"/>
    </source>
</evidence>
<dbReference type="EMBL" id="VFML01000001">
    <property type="protein sequence ID" value="TQJ02673.1"/>
    <property type="molecule type" value="Genomic_DNA"/>
</dbReference>
<evidence type="ECO:0008006" key="4">
    <source>
        <dbReference type="Google" id="ProtNLM"/>
    </source>
</evidence>
<evidence type="ECO:0000313" key="3">
    <source>
        <dbReference type="Proteomes" id="UP000320876"/>
    </source>
</evidence>
<accession>A0A542DHW3</accession>
<feature type="signal peptide" evidence="1">
    <location>
        <begin position="1"/>
        <end position="20"/>
    </location>
</feature>
<dbReference type="Proteomes" id="UP000320876">
    <property type="component" value="Unassembled WGS sequence"/>
</dbReference>
<dbReference type="OrthoDB" id="3682978at2"/>
<gene>
    <name evidence="2" type="ORF">FB471_2409</name>
</gene>